<comment type="caution">
    <text evidence="1">The sequence shown here is derived from an EMBL/GenBank/DDBJ whole genome shotgun (WGS) entry which is preliminary data.</text>
</comment>
<sequence length="59" mass="6454">MFPPHPHRGTAEPVPGGLEALRRLSLQRYGLAALDGHQQDPDVQQIAVLAQQLLQAEFA</sequence>
<dbReference type="Proteomes" id="UP001183176">
    <property type="component" value="Unassembled WGS sequence"/>
</dbReference>
<evidence type="ECO:0000313" key="2">
    <source>
        <dbReference type="Proteomes" id="UP001183176"/>
    </source>
</evidence>
<dbReference type="EMBL" id="JAVREH010000034">
    <property type="protein sequence ID" value="MDT0263289.1"/>
    <property type="molecule type" value="Genomic_DNA"/>
</dbReference>
<dbReference type="RefSeq" id="WP_311424436.1">
    <property type="nucleotide sequence ID" value="NZ_JAVREH010000034.1"/>
</dbReference>
<proteinExistence type="predicted"/>
<evidence type="ECO:0000313" key="1">
    <source>
        <dbReference type="EMBL" id="MDT0263289.1"/>
    </source>
</evidence>
<organism evidence="1 2">
    <name type="scientific">Jatrophihabitans lederbergiae</name>
    <dbReference type="NCBI Taxonomy" id="3075547"/>
    <lineage>
        <taxon>Bacteria</taxon>
        <taxon>Bacillati</taxon>
        <taxon>Actinomycetota</taxon>
        <taxon>Actinomycetes</taxon>
        <taxon>Jatrophihabitantales</taxon>
        <taxon>Jatrophihabitantaceae</taxon>
        <taxon>Jatrophihabitans</taxon>
    </lineage>
</organism>
<accession>A0ABU2JF26</accession>
<protein>
    <submittedName>
        <fullName evidence="1">Uncharacterized protein</fullName>
    </submittedName>
</protein>
<name>A0ABU2JF26_9ACTN</name>
<keyword evidence="2" id="KW-1185">Reference proteome</keyword>
<reference evidence="2" key="1">
    <citation type="submission" date="2023-07" db="EMBL/GenBank/DDBJ databases">
        <title>30 novel species of actinomycetes from the DSMZ collection.</title>
        <authorList>
            <person name="Nouioui I."/>
        </authorList>
    </citation>
    <scope>NUCLEOTIDE SEQUENCE [LARGE SCALE GENOMIC DNA]</scope>
    <source>
        <strain evidence="2">DSM 44399</strain>
    </source>
</reference>
<gene>
    <name evidence="1" type="ORF">RM423_18045</name>
</gene>